<dbReference type="Proteomes" id="UP001059745">
    <property type="component" value="Chromosome 1"/>
</dbReference>
<dbReference type="EMBL" id="CP104214">
    <property type="protein sequence ID" value="UWX71142.1"/>
    <property type="molecule type" value="Genomic_DNA"/>
</dbReference>
<dbReference type="GeneID" id="66456893"/>
<evidence type="ECO:0000256" key="1">
    <source>
        <dbReference type="SAM" id="MobiDB-lite"/>
    </source>
</evidence>
<reference evidence="2" key="1">
    <citation type="submission" date="2022-09" db="EMBL/GenBank/DDBJ databases">
        <title>Genomic of Burkholderia gladioli.</title>
        <authorList>
            <person name="Wu H."/>
        </authorList>
    </citation>
    <scope>NUCLEOTIDE SEQUENCE</scope>
    <source>
        <strain evidence="2">ZN-S4</strain>
    </source>
</reference>
<organism evidence="2 3">
    <name type="scientific">Burkholderia gladioli</name>
    <name type="common">Pseudomonas marginata</name>
    <name type="synonym">Phytomonas marginata</name>
    <dbReference type="NCBI Taxonomy" id="28095"/>
    <lineage>
        <taxon>Bacteria</taxon>
        <taxon>Pseudomonadati</taxon>
        <taxon>Pseudomonadota</taxon>
        <taxon>Betaproteobacteria</taxon>
        <taxon>Burkholderiales</taxon>
        <taxon>Burkholderiaceae</taxon>
        <taxon>Burkholderia</taxon>
    </lineage>
</organism>
<feature type="compositionally biased region" description="Basic residues" evidence="1">
    <location>
        <begin position="40"/>
        <end position="50"/>
    </location>
</feature>
<name>A0AB38TT57_BURGA</name>
<accession>A0AB38TT57</accession>
<gene>
    <name evidence="2" type="ORF">NYZ96_05105</name>
</gene>
<feature type="region of interest" description="Disordered" evidence="1">
    <location>
        <begin position="1"/>
        <end position="50"/>
    </location>
</feature>
<sequence length="71" mass="7943">MTRTIGIADENRQAENPRLDSAGFSLIRPSVSRPTSTNRLQKHPRGHYKIGRPIAGTRVKCAMRREGADIE</sequence>
<proteinExistence type="predicted"/>
<dbReference type="RefSeq" id="WP_146127787.1">
    <property type="nucleotide sequence ID" value="NZ_CADEYE010000004.1"/>
</dbReference>
<evidence type="ECO:0000313" key="2">
    <source>
        <dbReference type="EMBL" id="UWX71142.1"/>
    </source>
</evidence>
<feature type="compositionally biased region" description="Basic and acidic residues" evidence="1">
    <location>
        <begin position="9"/>
        <end position="18"/>
    </location>
</feature>
<evidence type="ECO:0000313" key="3">
    <source>
        <dbReference type="Proteomes" id="UP001059745"/>
    </source>
</evidence>
<dbReference type="AlphaFoldDB" id="A0AB38TT57"/>
<protein>
    <submittedName>
        <fullName evidence="2">Uncharacterized protein</fullName>
    </submittedName>
</protein>